<feature type="transmembrane region" description="Helical" evidence="9">
    <location>
        <begin position="361"/>
        <end position="386"/>
    </location>
</feature>
<keyword evidence="7" id="KW-0924">Ammonia transport</keyword>
<keyword evidence="6 9" id="KW-0472">Membrane</keyword>
<dbReference type="AlphaFoldDB" id="A0AAV9G6Q0"/>
<reference evidence="11" key="2">
    <citation type="submission" date="2023-05" db="EMBL/GenBank/DDBJ databases">
        <authorList>
            <consortium name="Lawrence Berkeley National Laboratory"/>
            <person name="Steindorff A."/>
            <person name="Hensen N."/>
            <person name="Bonometti L."/>
            <person name="Westerberg I."/>
            <person name="Brannstrom I.O."/>
            <person name="Guillou S."/>
            <person name="Cros-Aarteil S."/>
            <person name="Calhoun S."/>
            <person name="Haridas S."/>
            <person name="Kuo A."/>
            <person name="Mondo S."/>
            <person name="Pangilinan J."/>
            <person name="Riley R."/>
            <person name="Labutti K."/>
            <person name="Andreopoulos B."/>
            <person name="Lipzen A."/>
            <person name="Chen C."/>
            <person name="Yanf M."/>
            <person name="Daum C."/>
            <person name="Ng V."/>
            <person name="Clum A."/>
            <person name="Ohm R."/>
            <person name="Martin F."/>
            <person name="Silar P."/>
            <person name="Natvig D."/>
            <person name="Lalanne C."/>
            <person name="Gautier V."/>
            <person name="Ament-Velasquez S.L."/>
            <person name="Kruys A."/>
            <person name="Hutchinson M.I."/>
            <person name="Powell A.J."/>
            <person name="Barry K."/>
            <person name="Miller A.N."/>
            <person name="Grigoriev I.V."/>
            <person name="Debuchy R."/>
            <person name="Gladieux P."/>
            <person name="Thoren M.H."/>
            <person name="Johannesson H."/>
        </authorList>
    </citation>
    <scope>NUCLEOTIDE SEQUENCE</scope>
    <source>
        <strain evidence="11">PSN243</strain>
    </source>
</reference>
<feature type="region of interest" description="Disordered" evidence="8">
    <location>
        <begin position="258"/>
        <end position="325"/>
    </location>
</feature>
<evidence type="ECO:0000313" key="11">
    <source>
        <dbReference type="EMBL" id="KAK4443176.1"/>
    </source>
</evidence>
<feature type="domain" description="Ammonium transporter AmtB-like" evidence="10">
    <location>
        <begin position="328"/>
        <end position="384"/>
    </location>
</feature>
<evidence type="ECO:0000256" key="7">
    <source>
        <dbReference type="ARBA" id="ARBA00023177"/>
    </source>
</evidence>
<comment type="caution">
    <text evidence="11">The sequence shown here is derived from an EMBL/GenBank/DDBJ whole genome shotgun (WGS) entry which is preliminary data.</text>
</comment>
<evidence type="ECO:0000256" key="6">
    <source>
        <dbReference type="ARBA" id="ARBA00023136"/>
    </source>
</evidence>
<keyword evidence="3" id="KW-0813">Transport</keyword>
<organism evidence="11 12">
    <name type="scientific">Podospora aff. communis PSN243</name>
    <dbReference type="NCBI Taxonomy" id="3040156"/>
    <lineage>
        <taxon>Eukaryota</taxon>
        <taxon>Fungi</taxon>
        <taxon>Dikarya</taxon>
        <taxon>Ascomycota</taxon>
        <taxon>Pezizomycotina</taxon>
        <taxon>Sordariomycetes</taxon>
        <taxon>Sordariomycetidae</taxon>
        <taxon>Sordariales</taxon>
        <taxon>Podosporaceae</taxon>
        <taxon>Podospora</taxon>
    </lineage>
</organism>
<proteinExistence type="inferred from homology"/>
<sequence>MATSYPLDVLPPQSTLTNSSATEDELRHSPQNYFEGSDVVWVTLCAALVLQMIPAISMVYAGATDRSSTLTLLRMPVITAAFCTVHWYLWGYVLTFSPAADPATWTWYGGRTQSMVLYQALVRPVGAPGPKIPELLYAFYQGMFAAFTPALICGGVIKKFKVGRFLVFIWLWSLLVYYPVARWTWSPGAFSDQNGVMDFAGGTAVHITSGTTVGAIVLFFEFERHGLRIFGRAWAILSPPSSDDDGRAEDLRVGNELSTLKPKFNGPPKQAPQSHTPGAGTSGAERTSNNPNNLTTTPTATNAADRASVAPPPAVLPNENDPPLAGDAPHSLNNLVLGTMLLWIGWRGFNGGSALGGNMRAVSACAATHVAASSGAGVMLVLFWFLEWTARKWPEYFQDDRRGSADASKGHKLSVVQFCDGAVVGLVAITPAAGYVPVWAAGCIGAIASGSIFGLKILFQDLMRQDPLFIFLLHTGGGFIGMFLTGCFARQYIVGLDGISDVLDRSVPERLRWQMADAFMGFGFTLGMTLGILFFMKLVLRPFTGTWRLLGENEEDKLEAELEYKWRIE</sequence>
<feature type="transmembrane region" description="Helical" evidence="9">
    <location>
        <begin position="471"/>
        <end position="493"/>
    </location>
</feature>
<evidence type="ECO:0000256" key="3">
    <source>
        <dbReference type="ARBA" id="ARBA00022448"/>
    </source>
</evidence>
<feature type="domain" description="Ammonium transporter AmtB-like" evidence="10">
    <location>
        <begin position="40"/>
        <end position="212"/>
    </location>
</feature>
<dbReference type="EMBL" id="MU865998">
    <property type="protein sequence ID" value="KAK4443176.1"/>
    <property type="molecule type" value="Genomic_DNA"/>
</dbReference>
<name>A0AAV9G6Q0_9PEZI</name>
<gene>
    <name evidence="11" type="ORF">QBC34DRAFT_213376</name>
</gene>
<dbReference type="Gene3D" id="1.10.3430.10">
    <property type="entry name" value="Ammonium transporter AmtB like domains"/>
    <property type="match status" value="1"/>
</dbReference>
<feature type="compositionally biased region" description="Polar residues" evidence="8">
    <location>
        <begin position="12"/>
        <end position="21"/>
    </location>
</feature>
<dbReference type="InterPro" id="IPR029020">
    <property type="entry name" value="Ammonium/urea_transptr"/>
</dbReference>
<protein>
    <submittedName>
        <fullName evidence="11">Rh-like protein/ammonium transporter</fullName>
    </submittedName>
</protein>
<feature type="transmembrane region" description="Helical" evidence="9">
    <location>
        <begin position="72"/>
        <end position="90"/>
    </location>
</feature>
<dbReference type="PANTHER" id="PTHR43029:SF10">
    <property type="entry name" value="AMMONIUM TRANSPORTER MEP2"/>
    <property type="match status" value="1"/>
</dbReference>
<evidence type="ECO:0000256" key="4">
    <source>
        <dbReference type="ARBA" id="ARBA00022692"/>
    </source>
</evidence>
<dbReference type="Proteomes" id="UP001321760">
    <property type="component" value="Unassembled WGS sequence"/>
</dbReference>
<dbReference type="InterPro" id="IPR024041">
    <property type="entry name" value="NH4_transpt_AmtB-like_dom"/>
</dbReference>
<comment type="subcellular location">
    <subcellularLocation>
        <location evidence="1">Membrane</location>
        <topology evidence="1">Multi-pass membrane protein</topology>
    </subcellularLocation>
</comment>
<evidence type="ECO:0000256" key="8">
    <source>
        <dbReference type="SAM" id="MobiDB-lite"/>
    </source>
</evidence>
<feature type="transmembrane region" description="Helical" evidence="9">
    <location>
        <begin position="200"/>
        <end position="220"/>
    </location>
</feature>
<feature type="compositionally biased region" description="Low complexity" evidence="8">
    <location>
        <begin position="289"/>
        <end position="304"/>
    </location>
</feature>
<evidence type="ECO:0000256" key="5">
    <source>
        <dbReference type="ARBA" id="ARBA00022989"/>
    </source>
</evidence>
<evidence type="ECO:0000256" key="9">
    <source>
        <dbReference type="SAM" id="Phobius"/>
    </source>
</evidence>
<comment type="similarity">
    <text evidence="2">Belongs to the ammonia transporter channel (TC 1.A.11.2) family.</text>
</comment>
<dbReference type="GO" id="GO:0005886">
    <property type="term" value="C:plasma membrane"/>
    <property type="evidence" value="ECO:0007669"/>
    <property type="project" value="TreeGrafter"/>
</dbReference>
<evidence type="ECO:0000313" key="12">
    <source>
        <dbReference type="Proteomes" id="UP001321760"/>
    </source>
</evidence>
<feature type="region of interest" description="Disordered" evidence="8">
    <location>
        <begin position="1"/>
        <end position="22"/>
    </location>
</feature>
<feature type="transmembrane region" description="Helical" evidence="9">
    <location>
        <begin position="138"/>
        <end position="157"/>
    </location>
</feature>
<accession>A0AAV9G6Q0</accession>
<feature type="transmembrane region" description="Helical" evidence="9">
    <location>
        <begin position="162"/>
        <end position="180"/>
    </location>
</feature>
<dbReference type="Pfam" id="PF00909">
    <property type="entry name" value="Ammonium_transp"/>
    <property type="match status" value="3"/>
</dbReference>
<dbReference type="SUPFAM" id="SSF111352">
    <property type="entry name" value="Ammonium transporter"/>
    <property type="match status" value="2"/>
</dbReference>
<keyword evidence="5 9" id="KW-1133">Transmembrane helix</keyword>
<reference evidence="11" key="1">
    <citation type="journal article" date="2023" name="Mol. Phylogenet. Evol.">
        <title>Genome-scale phylogeny and comparative genomics of the fungal order Sordariales.</title>
        <authorList>
            <person name="Hensen N."/>
            <person name="Bonometti L."/>
            <person name="Westerberg I."/>
            <person name="Brannstrom I.O."/>
            <person name="Guillou S."/>
            <person name="Cros-Aarteil S."/>
            <person name="Calhoun S."/>
            <person name="Haridas S."/>
            <person name="Kuo A."/>
            <person name="Mondo S."/>
            <person name="Pangilinan J."/>
            <person name="Riley R."/>
            <person name="LaButti K."/>
            <person name="Andreopoulos B."/>
            <person name="Lipzen A."/>
            <person name="Chen C."/>
            <person name="Yan M."/>
            <person name="Daum C."/>
            <person name="Ng V."/>
            <person name="Clum A."/>
            <person name="Steindorff A."/>
            <person name="Ohm R.A."/>
            <person name="Martin F."/>
            <person name="Silar P."/>
            <person name="Natvig D.O."/>
            <person name="Lalanne C."/>
            <person name="Gautier V."/>
            <person name="Ament-Velasquez S.L."/>
            <person name="Kruys A."/>
            <person name="Hutchinson M.I."/>
            <person name="Powell A.J."/>
            <person name="Barry K."/>
            <person name="Miller A.N."/>
            <person name="Grigoriev I.V."/>
            <person name="Debuchy R."/>
            <person name="Gladieux P."/>
            <person name="Hiltunen Thoren M."/>
            <person name="Johannesson H."/>
        </authorList>
    </citation>
    <scope>NUCLEOTIDE SEQUENCE</scope>
    <source>
        <strain evidence="11">PSN243</strain>
    </source>
</reference>
<evidence type="ECO:0000259" key="10">
    <source>
        <dbReference type="Pfam" id="PF00909"/>
    </source>
</evidence>
<keyword evidence="12" id="KW-1185">Reference proteome</keyword>
<dbReference type="GO" id="GO:0008519">
    <property type="term" value="F:ammonium channel activity"/>
    <property type="evidence" value="ECO:0007669"/>
    <property type="project" value="InterPro"/>
</dbReference>
<dbReference type="PANTHER" id="PTHR43029">
    <property type="entry name" value="AMMONIUM TRANSPORTER MEP2"/>
    <property type="match status" value="1"/>
</dbReference>
<feature type="transmembrane region" description="Helical" evidence="9">
    <location>
        <begin position="39"/>
        <end position="60"/>
    </location>
</feature>
<feature type="transmembrane region" description="Helical" evidence="9">
    <location>
        <begin position="439"/>
        <end position="459"/>
    </location>
</feature>
<dbReference type="InterPro" id="IPR001905">
    <property type="entry name" value="Ammonium_transpt"/>
</dbReference>
<feature type="domain" description="Ammonium transporter AmtB-like" evidence="10">
    <location>
        <begin position="409"/>
        <end position="540"/>
    </location>
</feature>
<keyword evidence="4 9" id="KW-0812">Transmembrane</keyword>
<evidence type="ECO:0000256" key="2">
    <source>
        <dbReference type="ARBA" id="ARBA00005887"/>
    </source>
</evidence>
<feature type="transmembrane region" description="Helical" evidence="9">
    <location>
        <begin position="518"/>
        <end position="540"/>
    </location>
</feature>
<evidence type="ECO:0000256" key="1">
    <source>
        <dbReference type="ARBA" id="ARBA00004141"/>
    </source>
</evidence>